<accession>A0ACD5F8I3</accession>
<proteinExistence type="predicted"/>
<gene>
    <name evidence="1" type="ORF">A4A59_007105</name>
</gene>
<name>A0ACD5F8I3_RHILE</name>
<dbReference type="EMBL" id="CP171844">
    <property type="protein sequence ID" value="XKQ41649.1"/>
    <property type="molecule type" value="Genomic_DNA"/>
</dbReference>
<evidence type="ECO:0000313" key="1">
    <source>
        <dbReference type="EMBL" id="XKQ41649.1"/>
    </source>
</evidence>
<protein>
    <submittedName>
        <fullName evidence="1">GFA family protein</fullName>
    </submittedName>
</protein>
<sequence>MSQGKQMTDDVVRTGRCLCGRVRYEVRGEPYVSGLCHCATCRKLTGSAYSATANWHLPQFRLTGEVQTYERRQFCSLCGSRLFYLFDGGVEVFLGTLDQAPYDIKPMLEVWTVRREPWLQPVPGIASHVENPPKV</sequence>
<evidence type="ECO:0000313" key="2">
    <source>
        <dbReference type="Proteomes" id="UP000076193"/>
    </source>
</evidence>
<dbReference type="Proteomes" id="UP000076193">
    <property type="component" value="Chromosome"/>
</dbReference>
<organism evidence="1 2">
    <name type="scientific">Rhizobium leguminosarum</name>
    <dbReference type="NCBI Taxonomy" id="384"/>
    <lineage>
        <taxon>Bacteria</taxon>
        <taxon>Pseudomonadati</taxon>
        <taxon>Pseudomonadota</taxon>
        <taxon>Alphaproteobacteria</taxon>
        <taxon>Hyphomicrobiales</taxon>
        <taxon>Rhizobiaceae</taxon>
        <taxon>Rhizobium/Agrobacterium group</taxon>
        <taxon>Rhizobium</taxon>
    </lineage>
</organism>
<reference evidence="1" key="1">
    <citation type="submission" date="2024-10" db="EMBL/GenBank/DDBJ databases">
        <title>Strain of Rhizobium-related bacteria isolated fromm roots of Vavilovia formosa.</title>
        <authorList>
            <person name="Kimeklis A."/>
            <person name="Afonin A."/>
        </authorList>
    </citation>
    <scope>NUCLEOTIDE SEQUENCE</scope>
    <source>
        <strain evidence="1">Vaf12</strain>
    </source>
</reference>